<dbReference type="EMBL" id="CP000254">
    <property type="protein sequence ID" value="ABD40617.1"/>
    <property type="molecule type" value="Genomic_DNA"/>
</dbReference>
<sequence length="173" mass="19628">MVHSSSLNQFFSLVFLGLVLAFCIAPVSAAIFSINGSEIDSELLSDLIRSDSSLIGGDLPPGTVIFFWNTHCGGCHMAWDFLDEFIPEHPEMKLLDYDLYNSPENRTIFEQYKTTYHRTHLSVPSMMIGNLTLEGTQDISNHLGEILELQQNMHESQGFLSNFFTLFRNLKLF</sequence>
<name>Q2FR92_METHJ</name>
<dbReference type="STRING" id="323259.Mhun_0866"/>
<dbReference type="GeneID" id="3923441"/>
<dbReference type="InterPro" id="IPR036249">
    <property type="entry name" value="Thioredoxin-like_sf"/>
</dbReference>
<dbReference type="eggNOG" id="arCOG02400">
    <property type="taxonomic scope" value="Archaea"/>
</dbReference>
<dbReference type="OrthoDB" id="378468at2157"/>
<evidence type="ECO:0000313" key="1">
    <source>
        <dbReference type="EMBL" id="ABD40617.1"/>
    </source>
</evidence>
<reference evidence="2" key="1">
    <citation type="journal article" date="2016" name="Stand. Genomic Sci.">
        <title>Complete genome sequence of Methanospirillum hungatei type strain JF1.</title>
        <authorList>
            <person name="Gunsalus R.P."/>
            <person name="Cook L.E."/>
            <person name="Crable B."/>
            <person name="Rohlin L."/>
            <person name="McDonald E."/>
            <person name="Mouttaki H."/>
            <person name="Sieber J.R."/>
            <person name="Poweleit N."/>
            <person name="Zhou H."/>
            <person name="Lapidus A.L."/>
            <person name="Daligault H.E."/>
            <person name="Land M."/>
            <person name="Gilna P."/>
            <person name="Ivanova N."/>
            <person name="Kyrpides N."/>
            <person name="Culley D.E."/>
            <person name="McInerney M.J."/>
        </authorList>
    </citation>
    <scope>NUCLEOTIDE SEQUENCE [LARGE SCALE GENOMIC DNA]</scope>
    <source>
        <strain evidence="2">ATCC 27890 / DSM 864 / NBRC 100397 / JF-1</strain>
    </source>
</reference>
<dbReference type="KEGG" id="mhu:Mhun_0866"/>
<dbReference type="Proteomes" id="UP000001941">
    <property type="component" value="Chromosome"/>
</dbReference>
<organism evidence="1 2">
    <name type="scientific">Methanospirillum hungatei JF-1 (strain ATCC 27890 / DSM 864 / NBRC 100397 / JF-1)</name>
    <dbReference type="NCBI Taxonomy" id="323259"/>
    <lineage>
        <taxon>Archaea</taxon>
        <taxon>Methanobacteriati</taxon>
        <taxon>Methanobacteriota</taxon>
        <taxon>Stenosarchaea group</taxon>
        <taxon>Methanomicrobia</taxon>
        <taxon>Methanomicrobiales</taxon>
        <taxon>Methanospirillaceae</taxon>
        <taxon>Methanospirillum</taxon>
    </lineage>
</organism>
<dbReference type="RefSeq" id="WP_011447896.1">
    <property type="nucleotide sequence ID" value="NC_007796.1"/>
</dbReference>
<evidence type="ECO:0008006" key="3">
    <source>
        <dbReference type="Google" id="ProtNLM"/>
    </source>
</evidence>
<dbReference type="AlphaFoldDB" id="Q2FR92"/>
<gene>
    <name evidence="1" type="ordered locus">Mhun_0866</name>
</gene>
<keyword evidence="2" id="KW-1185">Reference proteome</keyword>
<accession>Q2FR92</accession>
<dbReference type="HOGENOM" id="CLU_131904_0_0_2"/>
<dbReference type="InParanoid" id="Q2FR92"/>
<dbReference type="SUPFAM" id="SSF52833">
    <property type="entry name" value="Thioredoxin-like"/>
    <property type="match status" value="1"/>
</dbReference>
<proteinExistence type="predicted"/>
<protein>
    <recommendedName>
        <fullName evidence="3">Thioredoxin domain-containing protein</fullName>
    </recommendedName>
</protein>
<evidence type="ECO:0000313" key="2">
    <source>
        <dbReference type="Proteomes" id="UP000001941"/>
    </source>
</evidence>
<dbReference type="CDD" id="cd02947">
    <property type="entry name" value="TRX_family"/>
    <property type="match status" value="1"/>
</dbReference>
<dbReference type="EnsemblBacteria" id="ABD40617">
    <property type="protein sequence ID" value="ABD40617"/>
    <property type="gene ID" value="Mhun_0866"/>
</dbReference>